<dbReference type="Pfam" id="PF06588">
    <property type="entry name" value="Muskelin_N"/>
    <property type="match status" value="1"/>
</dbReference>
<evidence type="ECO:0000313" key="5">
    <source>
        <dbReference type="EMBL" id="KAF5383443.1"/>
    </source>
</evidence>
<dbReference type="Gene3D" id="2.60.120.260">
    <property type="entry name" value="Galactose-binding domain-like"/>
    <property type="match status" value="1"/>
</dbReference>
<keyword evidence="2" id="KW-0677">Repeat</keyword>
<dbReference type="PANTHER" id="PTHR15526:SF5">
    <property type="entry name" value="MUSKELIN"/>
    <property type="match status" value="1"/>
</dbReference>
<keyword evidence="6" id="KW-1185">Reference proteome</keyword>
<reference evidence="5 6" key="1">
    <citation type="journal article" date="2020" name="ISME J.">
        <title>Uncovering the hidden diversity of litter-decomposition mechanisms in mushroom-forming fungi.</title>
        <authorList>
            <person name="Floudas D."/>
            <person name="Bentzer J."/>
            <person name="Ahren D."/>
            <person name="Johansson T."/>
            <person name="Persson P."/>
            <person name="Tunlid A."/>
        </authorList>
    </citation>
    <scope>NUCLEOTIDE SEQUENCE [LARGE SCALE GENOMIC DNA]</scope>
    <source>
        <strain evidence="5 6">CBS 406.79</strain>
    </source>
</reference>
<keyword evidence="1" id="KW-0880">Kelch repeat</keyword>
<evidence type="ECO:0000259" key="4">
    <source>
        <dbReference type="Pfam" id="PF06588"/>
    </source>
</evidence>
<accession>A0A8H5HHF0</accession>
<protein>
    <recommendedName>
        <fullName evidence="4">Muskelin N-terminal domain-containing protein</fullName>
    </recommendedName>
</protein>
<organism evidence="5 6">
    <name type="scientific">Collybiopsis confluens</name>
    <dbReference type="NCBI Taxonomy" id="2823264"/>
    <lineage>
        <taxon>Eukaryota</taxon>
        <taxon>Fungi</taxon>
        <taxon>Dikarya</taxon>
        <taxon>Basidiomycota</taxon>
        <taxon>Agaricomycotina</taxon>
        <taxon>Agaricomycetes</taxon>
        <taxon>Agaricomycetidae</taxon>
        <taxon>Agaricales</taxon>
        <taxon>Marasmiineae</taxon>
        <taxon>Omphalotaceae</taxon>
        <taxon>Collybiopsis</taxon>
    </lineage>
</organism>
<dbReference type="GO" id="GO:0005737">
    <property type="term" value="C:cytoplasm"/>
    <property type="evidence" value="ECO:0007669"/>
    <property type="project" value="TreeGrafter"/>
</dbReference>
<dbReference type="SUPFAM" id="SSF117281">
    <property type="entry name" value="Kelch motif"/>
    <property type="match status" value="1"/>
</dbReference>
<dbReference type="SUPFAM" id="SSF49785">
    <property type="entry name" value="Galactose-binding domain-like"/>
    <property type="match status" value="1"/>
</dbReference>
<dbReference type="InterPro" id="IPR010565">
    <property type="entry name" value="Muskelin_N"/>
</dbReference>
<dbReference type="PANTHER" id="PTHR15526">
    <property type="entry name" value="MUSKELIN"/>
    <property type="match status" value="1"/>
</dbReference>
<name>A0A8H5HHF0_9AGAR</name>
<dbReference type="InterPro" id="IPR008979">
    <property type="entry name" value="Galactose-bd-like_sf"/>
</dbReference>
<evidence type="ECO:0000313" key="6">
    <source>
        <dbReference type="Proteomes" id="UP000518752"/>
    </source>
</evidence>
<evidence type="ECO:0000256" key="2">
    <source>
        <dbReference type="ARBA" id="ARBA00022737"/>
    </source>
</evidence>
<proteinExistence type="predicted"/>
<feature type="compositionally biased region" description="Basic and acidic residues" evidence="3">
    <location>
        <begin position="706"/>
        <end position="722"/>
    </location>
</feature>
<dbReference type="InterPro" id="IPR006652">
    <property type="entry name" value="Kelch_1"/>
</dbReference>
<gene>
    <name evidence="5" type="ORF">D9757_006088</name>
</gene>
<feature type="domain" description="Muskelin N-terminal" evidence="4">
    <location>
        <begin position="8"/>
        <end position="201"/>
    </location>
</feature>
<feature type="region of interest" description="Disordered" evidence="3">
    <location>
        <begin position="690"/>
        <end position="795"/>
    </location>
</feature>
<evidence type="ECO:0000256" key="3">
    <source>
        <dbReference type="SAM" id="MobiDB-lite"/>
    </source>
</evidence>
<dbReference type="Gene3D" id="2.120.10.80">
    <property type="entry name" value="Kelch-type beta propeller"/>
    <property type="match status" value="2"/>
</dbReference>
<dbReference type="InterPro" id="IPR052456">
    <property type="entry name" value="CTLH_complex_component"/>
</dbReference>
<dbReference type="Pfam" id="PF24681">
    <property type="entry name" value="Kelch_KLHDC2_KLHL20_DRC7"/>
    <property type="match status" value="1"/>
</dbReference>
<dbReference type="Proteomes" id="UP000518752">
    <property type="component" value="Unassembled WGS sequence"/>
</dbReference>
<evidence type="ECO:0000256" key="1">
    <source>
        <dbReference type="ARBA" id="ARBA00022441"/>
    </source>
</evidence>
<dbReference type="EMBL" id="JAACJN010000047">
    <property type="protein sequence ID" value="KAF5383443.1"/>
    <property type="molecule type" value="Genomic_DNA"/>
</dbReference>
<dbReference type="AlphaFoldDB" id="A0A8H5HHF0"/>
<dbReference type="Pfam" id="PF01344">
    <property type="entry name" value="Kelch_1"/>
    <property type="match status" value="1"/>
</dbReference>
<sequence length="833" mass="94624">MEPSAEAHYTVVGCSSFSNHFFPENILIDDPSNSKSRWTTGVQRSENGHWIMLALEKLSILKSITFGKFHNIHPCNMKEFKVYVGLTQENMTEVLYSSLRNDPIRESFSIRHQNTAGHYFPTRFVKIEPLSVHGQSFNTSIWNVTLTGIVNEKSVKEIKRDYDQFREVRVMQHVLKHLRQRRLLTPYDSIISRLGIQLEHPLITELYESLVVIGDWDKAELLLRDISTAALFDQYLQSSQPRASWSEILDTDANGEVPCPRGGHSMCIDQERAYIYLFGGWDGSKSLDDFWRYSIKEERWTVLSPSTSFDADAPSPRSCHKSIYDSKTNSIWILGRLDDLDKPTPHSHAAPVAETVLSHRTRRTSTIVDDTPTLSSRAISGSEFYRYDCDSTKWEHVGIDLNGPRTLFDHAMVMDSETDTIYVFGGRASEQDFGYSGMYSYNVRLKKWKLLLPVDDSIPSRYGHSMILEPSKRQIYIFAGEREDKFLSDMYIYHIATNTVTEVYSNFTSSGGPEPCFTQRAVFDAFDGLIRNRSSIIESSHWLYRYQSQPGKWEKMLREEQRKKGSAHSGPLSRFAHQVVYDNNSKTIYLHGGATMIKRTEASDSSEEMPTKRLSDFWKMNLRRLSADELIRRSAYLIRQQRFKEMCSTSQPAVQTLLYLQNQVSEVVNHDNENETQLFRSLLTHLLAVSSPPLPSPSGTSTAEEDSAHFSDRSRPPAERFASESMISPANTPERAGSPIKVDRLEPNSEPGSAGSGDSVLESRVLPSSDPLKISEDPYETSLRPTAAQPVSQERFAQRTKTFEAILEFVADEVKQPSGSLLDLIDVDVGSPV</sequence>
<dbReference type="OrthoDB" id="10052615at2759"/>
<dbReference type="InterPro" id="IPR015915">
    <property type="entry name" value="Kelch-typ_b-propeller"/>
</dbReference>
<comment type="caution">
    <text evidence="5">The sequence shown here is derived from an EMBL/GenBank/DDBJ whole genome shotgun (WGS) entry which is preliminary data.</text>
</comment>